<evidence type="ECO:0000313" key="6">
    <source>
        <dbReference type="EMBL" id="VDL74500.1"/>
    </source>
</evidence>
<dbReference type="GO" id="GO:0009986">
    <property type="term" value="C:cell surface"/>
    <property type="evidence" value="ECO:0007669"/>
    <property type="project" value="InterPro"/>
</dbReference>
<protein>
    <submittedName>
        <fullName evidence="8">Transthyretin-like family protein</fullName>
    </submittedName>
</protein>
<organism evidence="8">
    <name type="scientific">Nippostrongylus brasiliensis</name>
    <name type="common">Rat hookworm</name>
    <dbReference type="NCBI Taxonomy" id="27835"/>
    <lineage>
        <taxon>Eukaryota</taxon>
        <taxon>Metazoa</taxon>
        <taxon>Ecdysozoa</taxon>
        <taxon>Nematoda</taxon>
        <taxon>Chromadorea</taxon>
        <taxon>Rhabditida</taxon>
        <taxon>Rhabditina</taxon>
        <taxon>Rhabditomorpha</taxon>
        <taxon>Strongyloidea</taxon>
        <taxon>Heligmosomidae</taxon>
        <taxon>Nippostrongylus</taxon>
    </lineage>
</organism>
<dbReference type="Proteomes" id="UP000271162">
    <property type="component" value="Unassembled WGS sequence"/>
</dbReference>
<evidence type="ECO:0000256" key="3">
    <source>
        <dbReference type="ARBA" id="ARBA00022525"/>
    </source>
</evidence>
<evidence type="ECO:0000256" key="2">
    <source>
        <dbReference type="ARBA" id="ARBA00010112"/>
    </source>
</evidence>
<evidence type="ECO:0000256" key="1">
    <source>
        <dbReference type="ARBA" id="ARBA00004613"/>
    </source>
</evidence>
<feature type="signal peptide" evidence="5">
    <location>
        <begin position="1"/>
        <end position="17"/>
    </location>
</feature>
<proteinExistence type="inferred from homology"/>
<keyword evidence="4 5" id="KW-0732">Signal</keyword>
<dbReference type="PANTHER" id="PTHR21700">
    <property type="entry name" value="TRANSTHYRETIN-LIKE FAMILY PROTEIN-RELATED"/>
    <property type="match status" value="1"/>
</dbReference>
<dbReference type="InterPro" id="IPR038479">
    <property type="entry name" value="Transthyretin-like_sf"/>
</dbReference>
<dbReference type="EMBL" id="UYSL01020413">
    <property type="protein sequence ID" value="VDL74500.1"/>
    <property type="molecule type" value="Genomic_DNA"/>
</dbReference>
<keyword evidence="7" id="KW-1185">Reference proteome</keyword>
<sequence length="126" mass="14407">MIAVVLLCLLLITELHGISINVQGRFTCPFDENLPVLVEMKEWDPVEDDVLEWIVTKSGRHFEIEGTEHELFGIDPYLVIRHKCGGLNERILIHLGRSRSDQAVDLGSMNLADPELKDQLQDKYRP</sequence>
<reference evidence="8" key="1">
    <citation type="submission" date="2017-02" db="UniProtKB">
        <authorList>
            <consortium name="WormBaseParasite"/>
        </authorList>
    </citation>
    <scope>IDENTIFICATION</scope>
</reference>
<dbReference type="InterPro" id="IPR001534">
    <property type="entry name" value="Transthyretin-like"/>
</dbReference>
<dbReference type="OMA" id="DDIWIEM"/>
<name>A0A0N4Y4R1_NIPBR</name>
<feature type="chain" id="PRO_5043125284" evidence="5">
    <location>
        <begin position="18"/>
        <end position="126"/>
    </location>
</feature>
<dbReference type="AlphaFoldDB" id="A0A0N4Y4R1"/>
<accession>A0A0N4Y4R1</accession>
<dbReference type="WBParaSite" id="NBR_0001091001-mRNA-1">
    <property type="protein sequence ID" value="NBR_0001091001-mRNA-1"/>
    <property type="gene ID" value="NBR_0001091001"/>
</dbReference>
<comment type="subcellular location">
    <subcellularLocation>
        <location evidence="1">Secreted</location>
    </subcellularLocation>
</comment>
<evidence type="ECO:0000256" key="5">
    <source>
        <dbReference type="SAM" id="SignalP"/>
    </source>
</evidence>
<gene>
    <name evidence="6" type="ORF">NBR_LOCUS10911</name>
</gene>
<keyword evidence="3" id="KW-0964">Secreted</keyword>
<dbReference type="Pfam" id="PF01060">
    <property type="entry name" value="TTR-52"/>
    <property type="match status" value="1"/>
</dbReference>
<dbReference type="Gene3D" id="2.60.40.3330">
    <property type="match status" value="1"/>
</dbReference>
<evidence type="ECO:0000256" key="4">
    <source>
        <dbReference type="ARBA" id="ARBA00022729"/>
    </source>
</evidence>
<comment type="similarity">
    <text evidence="2">Belongs to the nematode transthyretin-like family.</text>
</comment>
<reference evidence="6 7" key="2">
    <citation type="submission" date="2018-11" db="EMBL/GenBank/DDBJ databases">
        <authorList>
            <consortium name="Pathogen Informatics"/>
        </authorList>
    </citation>
    <scope>NUCLEOTIDE SEQUENCE [LARGE SCALE GENOMIC DNA]</scope>
</reference>
<evidence type="ECO:0000313" key="8">
    <source>
        <dbReference type="WBParaSite" id="NBR_0001091001-mRNA-1"/>
    </source>
</evidence>
<dbReference type="GO" id="GO:0005576">
    <property type="term" value="C:extracellular region"/>
    <property type="evidence" value="ECO:0007669"/>
    <property type="project" value="UniProtKB-SubCell"/>
</dbReference>
<evidence type="ECO:0000313" key="7">
    <source>
        <dbReference type="Proteomes" id="UP000271162"/>
    </source>
</evidence>